<organism evidence="5 6">
    <name type="scientific">Halospina denitrificans</name>
    <dbReference type="NCBI Taxonomy" id="332522"/>
    <lineage>
        <taxon>Bacteria</taxon>
        <taxon>Pseudomonadati</taxon>
        <taxon>Pseudomonadota</taxon>
        <taxon>Gammaproteobacteria</taxon>
        <taxon>Halospina</taxon>
    </lineage>
</organism>
<comment type="caution">
    <text evidence="5">The sequence shown here is derived from an EMBL/GenBank/DDBJ whole genome shotgun (WGS) entry which is preliminary data.</text>
</comment>
<dbReference type="OrthoDB" id="6120914at2"/>
<sequence>MRWNPVKQDRLASLVWSLVVVIGLALSAPAVAARDGGDAEEPIVFSLAAIDPYAREVPGGEPQGVLVEIVKELRSRTGLPLRYHVRPHGRTLLELEEGIADFVPSFATPGVERIGERVGHIATARVLVLGRDGDESINSLAGLNGDNVGYLDGTWYGRAFEKNEKIHKVPVNDVAHGVRLLKRGRLKAVVATEIAIPPGYNPEHTDDSTLKILLELEPNEGKLYMSRRSSRDKASELIAEALKAMHKDGTMDRLLEARFRTISASDGSE</sequence>
<accession>A0A4V3EPV1</accession>
<comment type="similarity">
    <text evidence="1">Belongs to the bacterial solute-binding protein 3 family.</text>
</comment>
<dbReference type="PANTHER" id="PTHR35936:SF19">
    <property type="entry name" value="AMINO-ACID-BINDING PROTEIN YXEM-RELATED"/>
    <property type="match status" value="1"/>
</dbReference>
<feature type="chain" id="PRO_5020718270" evidence="3">
    <location>
        <begin position="33"/>
        <end position="269"/>
    </location>
</feature>
<dbReference type="SMART" id="SM00062">
    <property type="entry name" value="PBPb"/>
    <property type="match status" value="1"/>
</dbReference>
<keyword evidence="6" id="KW-1185">Reference proteome</keyword>
<keyword evidence="2 3" id="KW-0732">Signal</keyword>
<dbReference type="InterPro" id="IPR001638">
    <property type="entry name" value="Solute-binding_3/MltF_N"/>
</dbReference>
<evidence type="ECO:0000256" key="1">
    <source>
        <dbReference type="ARBA" id="ARBA00010333"/>
    </source>
</evidence>
<evidence type="ECO:0000256" key="3">
    <source>
        <dbReference type="SAM" id="SignalP"/>
    </source>
</evidence>
<dbReference type="Proteomes" id="UP000295830">
    <property type="component" value="Unassembled WGS sequence"/>
</dbReference>
<dbReference type="SUPFAM" id="SSF53850">
    <property type="entry name" value="Periplasmic binding protein-like II"/>
    <property type="match status" value="1"/>
</dbReference>
<evidence type="ECO:0000259" key="4">
    <source>
        <dbReference type="SMART" id="SM00062"/>
    </source>
</evidence>
<dbReference type="RefSeq" id="WP_133736842.1">
    <property type="nucleotide sequence ID" value="NZ_SOAX01000006.1"/>
</dbReference>
<evidence type="ECO:0000313" key="6">
    <source>
        <dbReference type="Proteomes" id="UP000295830"/>
    </source>
</evidence>
<feature type="signal peptide" evidence="3">
    <location>
        <begin position="1"/>
        <end position="32"/>
    </location>
</feature>
<dbReference type="EMBL" id="SOAX01000006">
    <property type="protein sequence ID" value="TDT38628.1"/>
    <property type="molecule type" value="Genomic_DNA"/>
</dbReference>
<dbReference type="AlphaFoldDB" id="A0A4V3EPV1"/>
<proteinExistence type="inferred from homology"/>
<evidence type="ECO:0000256" key="2">
    <source>
        <dbReference type="ARBA" id="ARBA00022729"/>
    </source>
</evidence>
<protein>
    <submittedName>
        <fullName evidence="5">Amino acid ABC transporter substrate-binding protein (PAAT family)</fullName>
    </submittedName>
</protein>
<feature type="domain" description="Solute-binding protein family 3/N-terminal" evidence="4">
    <location>
        <begin position="42"/>
        <end position="262"/>
    </location>
</feature>
<dbReference type="PANTHER" id="PTHR35936">
    <property type="entry name" value="MEMBRANE-BOUND LYTIC MUREIN TRANSGLYCOSYLASE F"/>
    <property type="match status" value="1"/>
</dbReference>
<dbReference type="Pfam" id="PF00497">
    <property type="entry name" value="SBP_bac_3"/>
    <property type="match status" value="1"/>
</dbReference>
<reference evidence="5 6" key="1">
    <citation type="submission" date="2019-03" db="EMBL/GenBank/DDBJ databases">
        <title>Genomic Encyclopedia of Type Strains, Phase IV (KMG-IV): sequencing the most valuable type-strain genomes for metagenomic binning, comparative biology and taxonomic classification.</title>
        <authorList>
            <person name="Goeker M."/>
        </authorList>
    </citation>
    <scope>NUCLEOTIDE SEQUENCE [LARGE SCALE GENOMIC DNA]</scope>
    <source>
        <strain evidence="5 6">DSM 15505</strain>
    </source>
</reference>
<gene>
    <name evidence="5" type="ORF">DES49_2612</name>
</gene>
<dbReference type="Gene3D" id="3.40.190.10">
    <property type="entry name" value="Periplasmic binding protein-like II"/>
    <property type="match status" value="2"/>
</dbReference>
<evidence type="ECO:0000313" key="5">
    <source>
        <dbReference type="EMBL" id="TDT38628.1"/>
    </source>
</evidence>
<name>A0A4V3EPV1_9GAMM</name>